<accession>A0ABT8D5N4</accession>
<dbReference type="RefSeq" id="WP_377688327.1">
    <property type="nucleotide sequence ID" value="NZ_JBHMDZ010000049.1"/>
</dbReference>
<evidence type="ECO:0000256" key="1">
    <source>
        <dbReference type="ARBA" id="ARBA00022801"/>
    </source>
</evidence>
<evidence type="ECO:0000313" key="4">
    <source>
        <dbReference type="Proteomes" id="UP001243846"/>
    </source>
</evidence>
<dbReference type="PIRSF" id="PIRSF005962">
    <property type="entry name" value="Pept_M20D_amidohydro"/>
    <property type="match status" value="1"/>
</dbReference>
<dbReference type="Gene3D" id="3.30.70.360">
    <property type="match status" value="1"/>
</dbReference>
<dbReference type="CDD" id="cd05666">
    <property type="entry name" value="M20_Acy1-like"/>
    <property type="match status" value="1"/>
</dbReference>
<evidence type="ECO:0000313" key="3">
    <source>
        <dbReference type="EMBL" id="MDN3710722.1"/>
    </source>
</evidence>
<dbReference type="Pfam" id="PF01546">
    <property type="entry name" value="Peptidase_M20"/>
    <property type="match status" value="1"/>
</dbReference>
<protein>
    <submittedName>
        <fullName evidence="3">M20 aminoacylase family protein</fullName>
    </submittedName>
</protein>
<dbReference type="PANTHER" id="PTHR11014">
    <property type="entry name" value="PEPTIDASE M20 FAMILY MEMBER"/>
    <property type="match status" value="1"/>
</dbReference>
<keyword evidence="1" id="KW-0378">Hydrolase</keyword>
<evidence type="ECO:0000259" key="2">
    <source>
        <dbReference type="Pfam" id="PF07687"/>
    </source>
</evidence>
<comment type="caution">
    <text evidence="3">The sequence shown here is derived from an EMBL/GenBank/DDBJ whole genome shotgun (WGS) entry which is preliminary data.</text>
</comment>
<dbReference type="InterPro" id="IPR036264">
    <property type="entry name" value="Bact_exopeptidase_dim_dom"/>
</dbReference>
<dbReference type="Pfam" id="PF07687">
    <property type="entry name" value="M20_dimer"/>
    <property type="match status" value="1"/>
</dbReference>
<reference evidence="4" key="1">
    <citation type="journal article" date="2019" name="Int. J. Syst. Evol. Microbiol.">
        <title>The Global Catalogue of Microorganisms (GCM) 10K type strain sequencing project: providing services to taxonomists for standard genome sequencing and annotation.</title>
        <authorList>
            <consortium name="The Broad Institute Genomics Platform"/>
            <consortium name="The Broad Institute Genome Sequencing Center for Infectious Disease"/>
            <person name="Wu L."/>
            <person name="Ma J."/>
        </authorList>
    </citation>
    <scope>NUCLEOTIDE SEQUENCE [LARGE SCALE GENOMIC DNA]</scope>
    <source>
        <strain evidence="4">CECT 8482</strain>
    </source>
</reference>
<dbReference type="InterPro" id="IPR011650">
    <property type="entry name" value="Peptidase_M20_dimer"/>
</dbReference>
<dbReference type="NCBIfam" id="TIGR01891">
    <property type="entry name" value="amidohydrolases"/>
    <property type="match status" value="1"/>
</dbReference>
<dbReference type="InterPro" id="IPR002933">
    <property type="entry name" value="Peptidase_M20"/>
</dbReference>
<dbReference type="EMBL" id="JAUFRC010000001">
    <property type="protein sequence ID" value="MDN3710722.1"/>
    <property type="molecule type" value="Genomic_DNA"/>
</dbReference>
<gene>
    <name evidence="3" type="ORF">QWZ10_00725</name>
</gene>
<dbReference type="SUPFAM" id="SSF53187">
    <property type="entry name" value="Zn-dependent exopeptidases"/>
    <property type="match status" value="1"/>
</dbReference>
<organism evidence="3 4">
    <name type="scientific">Paracoccus cavernae</name>
    <dbReference type="NCBI Taxonomy" id="1571207"/>
    <lineage>
        <taxon>Bacteria</taxon>
        <taxon>Pseudomonadati</taxon>
        <taxon>Pseudomonadota</taxon>
        <taxon>Alphaproteobacteria</taxon>
        <taxon>Rhodobacterales</taxon>
        <taxon>Paracoccaceae</taxon>
        <taxon>Paracoccus</taxon>
    </lineage>
</organism>
<sequence length="392" mass="42133">MTLITPKDIVALDEFIAMRRDFHAHPELGLEEARTSDVVAAALESYGYEVTRGLAKTGVIATLRAGSGNRAIGLRADMDALPIIEETGAPYASKTAGLMHACGHDGHTATLLAAARTLAERRNFDGTIHLIFQPAEENWGGAKIMVEEGVFERFPVDAVFGMHNDPSLPLGQFTFRDGPIMAAVDECFITVQGNGGHGSTPELTADPIVAGAAIVTALQSIVSRNIAALDPAVVTVAAFHGGTVSNIIPSSAEIVVGIRSFSPEVRDEIERRIKRIATAQAESFGLTAKVDYQRSYDATINHAAETAFARDLSREMWGEALTVDFARPMMGSEDFGYFLVEKPGSYFFLGTAKGPDDPGLHNPKFDFNDEALALGAAYWVNLAERYLSRDAA</sequence>
<dbReference type="Gene3D" id="3.40.630.10">
    <property type="entry name" value="Zn peptidases"/>
    <property type="match status" value="1"/>
</dbReference>
<proteinExistence type="predicted"/>
<dbReference type="PANTHER" id="PTHR11014:SF63">
    <property type="entry name" value="METALLOPEPTIDASE, PUTATIVE (AFU_ORTHOLOGUE AFUA_6G09600)-RELATED"/>
    <property type="match status" value="1"/>
</dbReference>
<name>A0ABT8D5N4_9RHOB</name>
<dbReference type="InterPro" id="IPR017439">
    <property type="entry name" value="Amidohydrolase"/>
</dbReference>
<keyword evidence="4" id="KW-1185">Reference proteome</keyword>
<feature type="domain" description="Peptidase M20 dimerisation" evidence="2">
    <location>
        <begin position="188"/>
        <end position="281"/>
    </location>
</feature>
<dbReference type="SUPFAM" id="SSF55031">
    <property type="entry name" value="Bacterial exopeptidase dimerisation domain"/>
    <property type="match status" value="1"/>
</dbReference>
<dbReference type="Proteomes" id="UP001243846">
    <property type="component" value="Unassembled WGS sequence"/>
</dbReference>